<organism evidence="1 4">
    <name type="scientific">Carbonactinospora thermoautotrophica</name>
    <dbReference type="NCBI Taxonomy" id="1469144"/>
    <lineage>
        <taxon>Bacteria</taxon>
        <taxon>Bacillati</taxon>
        <taxon>Actinomycetota</taxon>
        <taxon>Actinomycetes</taxon>
        <taxon>Kitasatosporales</taxon>
        <taxon>Carbonactinosporaceae</taxon>
        <taxon>Carbonactinospora</taxon>
    </lineage>
</organism>
<reference evidence="1 4" key="2">
    <citation type="submission" date="2015-02" db="EMBL/GenBank/DDBJ databases">
        <title>Physiological reanalysis, assessment of diazotrophy, and genome sequences of multiple isolates of Streptomyces thermoautotrophicus.</title>
        <authorList>
            <person name="MacKellar D.C."/>
            <person name="Lieber L."/>
            <person name="Norman J."/>
            <person name="Bolger A."/>
            <person name="Tobin C."/>
            <person name="Murray J.W."/>
            <person name="Prell J."/>
        </authorList>
    </citation>
    <scope>NUCLEOTIDE SEQUENCE [LARGE SCALE GENOMIC DNA]</scope>
    <source>
        <strain evidence="1 4">UBT1</strain>
    </source>
</reference>
<evidence type="ECO:0000313" key="4">
    <source>
        <dbReference type="Proteomes" id="UP000070659"/>
    </source>
</evidence>
<protein>
    <submittedName>
        <fullName evidence="1">Uncharacterized protein</fullName>
    </submittedName>
</protein>
<dbReference type="Proteomes" id="UP000070659">
    <property type="component" value="Unassembled WGS sequence"/>
</dbReference>
<evidence type="ECO:0000313" key="3">
    <source>
        <dbReference type="Proteomes" id="UP000070598"/>
    </source>
</evidence>
<name>A0A132MJG5_9ACTN</name>
<dbReference type="PATRIC" id="fig|1469144.8.peg.982"/>
<sequence length="84" mass="9155">MDPGYPVPDGWTAHGVVELTGGCVVLVTEAERIALVGPRVRELRHGQPVTVRGRVAPLPPDCPADRALLVTDLEDDLPFGRFQW</sequence>
<proteinExistence type="predicted"/>
<gene>
    <name evidence="1" type="ORF">TH66_21695</name>
    <name evidence="2" type="ORF">TR74_15030</name>
</gene>
<dbReference type="EMBL" id="JYIK01000980">
    <property type="protein sequence ID" value="KWX08431.1"/>
    <property type="molecule type" value="Genomic_DNA"/>
</dbReference>
<accession>A0A132MJG5</accession>
<comment type="caution">
    <text evidence="1">The sequence shown here is derived from an EMBL/GenBank/DDBJ whole genome shotgun (WGS) entry which is preliminary data.</text>
</comment>
<evidence type="ECO:0000313" key="1">
    <source>
        <dbReference type="EMBL" id="KWW97968.1"/>
    </source>
</evidence>
<dbReference type="AlphaFoldDB" id="A0A132MJG5"/>
<dbReference type="EMBL" id="JYIJ01000019">
    <property type="protein sequence ID" value="KWW97968.1"/>
    <property type="molecule type" value="Genomic_DNA"/>
</dbReference>
<evidence type="ECO:0000313" key="2">
    <source>
        <dbReference type="EMBL" id="KWX08431.1"/>
    </source>
</evidence>
<reference evidence="3" key="1">
    <citation type="submission" date="2015-02" db="EMBL/GenBank/DDBJ databases">
        <title>Physiological reanalysis, assessment of diazotrophy, and genome sequences of multiple isolates of Streptomyces thermoautotrophicus.</title>
        <authorList>
            <person name="MacKellar D.C."/>
            <person name="Lieber L."/>
            <person name="Norman J."/>
            <person name="Bolger A."/>
            <person name="Tobin C."/>
            <person name="Murray J.W."/>
            <person name="Friesen M."/>
            <person name="Prell J."/>
        </authorList>
    </citation>
    <scope>NUCLEOTIDE SEQUENCE [LARGE SCALE GENOMIC DNA]</scope>
    <source>
        <strain evidence="3">UBT1</strain>
    </source>
</reference>
<dbReference type="Proteomes" id="UP000070598">
    <property type="component" value="Unassembled WGS sequence"/>
</dbReference>